<evidence type="ECO:0000313" key="1">
    <source>
        <dbReference type="EMBL" id="GES73756.1"/>
    </source>
</evidence>
<reference evidence="1" key="1">
    <citation type="submission" date="2019-10" db="EMBL/GenBank/DDBJ databases">
        <title>Conservation and host-specific expression of non-tandemly repeated heterogenous ribosome RNA gene in arbuscular mycorrhizal fungi.</title>
        <authorList>
            <person name="Maeda T."/>
            <person name="Kobayashi Y."/>
            <person name="Nakagawa T."/>
            <person name="Ezawa T."/>
            <person name="Yamaguchi K."/>
            <person name="Bino T."/>
            <person name="Nishimoto Y."/>
            <person name="Shigenobu S."/>
            <person name="Kawaguchi M."/>
        </authorList>
    </citation>
    <scope>NUCLEOTIDE SEQUENCE</scope>
    <source>
        <strain evidence="1">HR1</strain>
    </source>
</reference>
<name>A0A8H3KVK5_9GLOM</name>
<evidence type="ECO:0000313" key="2">
    <source>
        <dbReference type="Proteomes" id="UP000615446"/>
    </source>
</evidence>
<dbReference type="Proteomes" id="UP000615446">
    <property type="component" value="Unassembled WGS sequence"/>
</dbReference>
<gene>
    <name evidence="1" type="ORF">RCL2_000127100</name>
</gene>
<accession>A0A8H3KVK5</accession>
<sequence>MLIEYQCFFSQKCHHVAIIANLSLLLEVLQGMVNSTAEVIWTESYLSKHLVIYLIWHANPDHLSRIQPYIYLLYFPHHHDLVCIMGMMYHWIDHRLRYRQYICNQHLTTTEIFLLEICEIIIICLSWSNLRCRWCIYFRQFFSRTGCLRNFEHMTSFWRQLFQRYTIIYDLLKLCITL</sequence>
<dbReference type="AlphaFoldDB" id="A0A8H3KVK5"/>
<dbReference type="EMBL" id="BLAL01000011">
    <property type="protein sequence ID" value="GES73756.1"/>
    <property type="molecule type" value="Genomic_DNA"/>
</dbReference>
<comment type="caution">
    <text evidence="1">The sequence shown here is derived from an EMBL/GenBank/DDBJ whole genome shotgun (WGS) entry which is preliminary data.</text>
</comment>
<protein>
    <submittedName>
        <fullName evidence="1">Uncharacterized protein</fullName>
    </submittedName>
</protein>
<proteinExistence type="predicted"/>
<organism evidence="1 2">
    <name type="scientific">Rhizophagus clarus</name>
    <dbReference type="NCBI Taxonomy" id="94130"/>
    <lineage>
        <taxon>Eukaryota</taxon>
        <taxon>Fungi</taxon>
        <taxon>Fungi incertae sedis</taxon>
        <taxon>Mucoromycota</taxon>
        <taxon>Glomeromycotina</taxon>
        <taxon>Glomeromycetes</taxon>
        <taxon>Glomerales</taxon>
        <taxon>Glomeraceae</taxon>
        <taxon>Rhizophagus</taxon>
    </lineage>
</organism>